<proteinExistence type="predicted"/>
<dbReference type="Proteomes" id="UP000275401">
    <property type="component" value="Unassembled WGS sequence"/>
</dbReference>
<keyword evidence="2" id="KW-0812">Transmembrane</keyword>
<evidence type="ECO:0000256" key="2">
    <source>
        <dbReference type="SAM" id="Phobius"/>
    </source>
</evidence>
<evidence type="ECO:0000256" key="1">
    <source>
        <dbReference type="SAM" id="MobiDB-lite"/>
    </source>
</evidence>
<name>A0A3M8WYF9_9ACTN</name>
<reference evidence="3 4" key="1">
    <citation type="submission" date="2018-11" db="EMBL/GenBank/DDBJ databases">
        <title>The Potential of Streptomyces as Biocontrol Agents against the Tomato grey mould, Botrytis cinerea (Gray mold) Frontiers in Microbiology.</title>
        <authorList>
            <person name="Li D."/>
        </authorList>
    </citation>
    <scope>NUCLEOTIDE SEQUENCE [LARGE SCALE GENOMIC DNA]</scope>
    <source>
        <strain evidence="3 4">NEAU-LD23</strain>
    </source>
</reference>
<evidence type="ECO:0000313" key="3">
    <source>
        <dbReference type="EMBL" id="RNG33565.1"/>
    </source>
</evidence>
<gene>
    <name evidence="3" type="ORF">EEJ42_07110</name>
</gene>
<dbReference type="AlphaFoldDB" id="A0A3M8WYF9"/>
<feature type="transmembrane region" description="Helical" evidence="2">
    <location>
        <begin position="47"/>
        <end position="65"/>
    </location>
</feature>
<dbReference type="EMBL" id="RIBZ01000093">
    <property type="protein sequence ID" value="RNG33565.1"/>
    <property type="molecule type" value="Genomic_DNA"/>
</dbReference>
<organism evidence="3 4">
    <name type="scientific">Streptomyces botrytidirepellens</name>
    <dbReference type="NCBI Taxonomy" id="2486417"/>
    <lineage>
        <taxon>Bacteria</taxon>
        <taxon>Bacillati</taxon>
        <taxon>Actinomycetota</taxon>
        <taxon>Actinomycetes</taxon>
        <taxon>Kitasatosporales</taxon>
        <taxon>Streptomycetaceae</taxon>
        <taxon>Streptomyces</taxon>
    </lineage>
</organism>
<dbReference type="RefSeq" id="WP_123099118.1">
    <property type="nucleotide sequence ID" value="NZ_RIBZ01000093.1"/>
</dbReference>
<feature type="transmembrane region" description="Helical" evidence="2">
    <location>
        <begin position="12"/>
        <end position="35"/>
    </location>
</feature>
<protein>
    <submittedName>
        <fullName evidence="3">Uncharacterized protein</fullName>
    </submittedName>
</protein>
<comment type="caution">
    <text evidence="3">The sequence shown here is derived from an EMBL/GenBank/DDBJ whole genome shotgun (WGS) entry which is preliminary data.</text>
</comment>
<feature type="region of interest" description="Disordered" evidence="1">
    <location>
        <begin position="72"/>
        <end position="93"/>
    </location>
</feature>
<sequence>MPTHLIKILFRLGVLGFLLGGLCIVTGQTLGVVLGDASWVSDVAATAGPPTFITAAITGLLAYVLSYARPGDPEPVAESTPVARPAETAAQPE</sequence>
<keyword evidence="2" id="KW-0472">Membrane</keyword>
<evidence type="ECO:0000313" key="4">
    <source>
        <dbReference type="Proteomes" id="UP000275401"/>
    </source>
</evidence>
<keyword evidence="2" id="KW-1133">Transmembrane helix</keyword>
<keyword evidence="4" id="KW-1185">Reference proteome</keyword>
<accession>A0A3M8WYF9</accession>